<sequence length="117" mass="13561">MDDLIEIVLEEAKEEVVVVMRYALIGKIVADRALNRRGVLNVLRSIWGSKDLEDVRELGKNLYGLSFRTKKGMDFALSNGSWSIIDHHLILKMWDATKAVKEFEFNEIQFWIQNGTY</sequence>
<reference evidence="3" key="1">
    <citation type="submission" date="2013-09" db="EMBL/GenBank/DDBJ databases">
        <title>Corchorus olitorius genome sequencing.</title>
        <authorList>
            <person name="Alam M."/>
            <person name="Haque M.S."/>
            <person name="Islam M.S."/>
            <person name="Emdad E.M."/>
            <person name="Islam M.M."/>
            <person name="Ahmed B."/>
            <person name="Halim A."/>
            <person name="Hossen Q.M.M."/>
            <person name="Hossain M.Z."/>
            <person name="Ahmed R."/>
            <person name="Khan M.M."/>
            <person name="Islam R."/>
            <person name="Rashid M.M."/>
            <person name="Khan S.A."/>
            <person name="Rahman M.S."/>
            <person name="Alam M."/>
            <person name="Yahiya A.S."/>
            <person name="Khan M.S."/>
            <person name="Azam M.S."/>
            <person name="Haque T."/>
            <person name="Lashkar M.Z.H."/>
            <person name="Akhand A.I."/>
            <person name="Morshed G."/>
            <person name="Roy S."/>
            <person name="Uddin K.S."/>
            <person name="Rabeya T."/>
            <person name="Hossain A.S."/>
            <person name="Chowdhury A."/>
            <person name="Snigdha A.R."/>
            <person name="Mortoza M.S."/>
            <person name="Matin S.A."/>
            <person name="Hoque S.M.E."/>
            <person name="Islam M.K."/>
            <person name="Roy D.K."/>
            <person name="Haider R."/>
            <person name="Moosa M.M."/>
            <person name="Elias S.M."/>
            <person name="Hasan A.M."/>
            <person name="Jahan S."/>
            <person name="Shafiuddin M."/>
            <person name="Mahmood N."/>
            <person name="Shommy N.S."/>
        </authorList>
    </citation>
    <scope>NUCLEOTIDE SEQUENCE [LARGE SCALE GENOMIC DNA]</scope>
    <source>
        <strain evidence="3">cv. O-4</strain>
    </source>
</reference>
<evidence type="ECO:0000259" key="1">
    <source>
        <dbReference type="Pfam" id="PF14111"/>
    </source>
</evidence>
<evidence type="ECO:0000313" key="2">
    <source>
        <dbReference type="EMBL" id="OMO50335.1"/>
    </source>
</evidence>
<proteinExistence type="predicted"/>
<gene>
    <name evidence="2" type="ORF">COLO4_38125</name>
</gene>
<organism evidence="2 3">
    <name type="scientific">Corchorus olitorius</name>
    <dbReference type="NCBI Taxonomy" id="93759"/>
    <lineage>
        <taxon>Eukaryota</taxon>
        <taxon>Viridiplantae</taxon>
        <taxon>Streptophyta</taxon>
        <taxon>Embryophyta</taxon>
        <taxon>Tracheophyta</taxon>
        <taxon>Spermatophyta</taxon>
        <taxon>Magnoliopsida</taxon>
        <taxon>eudicotyledons</taxon>
        <taxon>Gunneridae</taxon>
        <taxon>Pentapetalae</taxon>
        <taxon>rosids</taxon>
        <taxon>malvids</taxon>
        <taxon>Malvales</taxon>
        <taxon>Malvaceae</taxon>
        <taxon>Grewioideae</taxon>
        <taxon>Apeibeae</taxon>
        <taxon>Corchorus</taxon>
    </lineage>
</organism>
<protein>
    <recommendedName>
        <fullName evidence="1">DUF4283 domain-containing protein</fullName>
    </recommendedName>
</protein>
<dbReference type="EMBL" id="AWUE01024585">
    <property type="protein sequence ID" value="OMO50335.1"/>
    <property type="molecule type" value="Genomic_DNA"/>
</dbReference>
<keyword evidence="3" id="KW-1185">Reference proteome</keyword>
<feature type="domain" description="DUF4283" evidence="1">
    <location>
        <begin position="20"/>
        <end position="99"/>
    </location>
</feature>
<name>A0A1R3FX21_9ROSI</name>
<dbReference type="Proteomes" id="UP000187203">
    <property type="component" value="Unassembled WGS sequence"/>
</dbReference>
<comment type="caution">
    <text evidence="2">The sequence shown here is derived from an EMBL/GenBank/DDBJ whole genome shotgun (WGS) entry which is preliminary data.</text>
</comment>
<dbReference type="InterPro" id="IPR025558">
    <property type="entry name" value="DUF4283"/>
</dbReference>
<dbReference type="AlphaFoldDB" id="A0A1R3FX21"/>
<dbReference type="OrthoDB" id="1750606at2759"/>
<evidence type="ECO:0000313" key="3">
    <source>
        <dbReference type="Proteomes" id="UP000187203"/>
    </source>
</evidence>
<dbReference type="Pfam" id="PF14111">
    <property type="entry name" value="DUF4283"/>
    <property type="match status" value="1"/>
</dbReference>
<accession>A0A1R3FX21</accession>